<name>A0A1G2LCJ7_9BACT</name>
<dbReference type="AlphaFoldDB" id="A0A1G2LCJ7"/>
<dbReference type="EMBL" id="MHQT01000027">
    <property type="protein sequence ID" value="OHA09330.1"/>
    <property type="molecule type" value="Genomic_DNA"/>
</dbReference>
<proteinExistence type="predicted"/>
<organism evidence="1 2">
    <name type="scientific">Candidatus Sungbacteria bacterium RIFCSPLOWO2_01_FULL_60_25</name>
    <dbReference type="NCBI Taxonomy" id="1802281"/>
    <lineage>
        <taxon>Bacteria</taxon>
        <taxon>Candidatus Sungiibacteriota</taxon>
    </lineage>
</organism>
<gene>
    <name evidence="1" type="ORF">A3A44_03440</name>
</gene>
<accession>A0A1G2LCJ7</accession>
<dbReference type="STRING" id="1802281.A3A44_03440"/>
<evidence type="ECO:0000313" key="2">
    <source>
        <dbReference type="Proteomes" id="UP000178977"/>
    </source>
</evidence>
<protein>
    <submittedName>
        <fullName evidence="1">Uncharacterized protein</fullName>
    </submittedName>
</protein>
<comment type="caution">
    <text evidence="1">The sequence shown here is derived from an EMBL/GenBank/DDBJ whole genome shotgun (WGS) entry which is preliminary data.</text>
</comment>
<dbReference type="Proteomes" id="UP000178977">
    <property type="component" value="Unassembled WGS sequence"/>
</dbReference>
<evidence type="ECO:0000313" key="1">
    <source>
        <dbReference type="EMBL" id="OHA09330.1"/>
    </source>
</evidence>
<sequence>MATKRIVTIEDLAGMVQRGFKETAKKEDVEKRFDAVDMRFDGVEDRLERIGKLMLVDHKRRIERLEEQVKDLRDLLAIK</sequence>
<reference evidence="1 2" key="1">
    <citation type="journal article" date="2016" name="Nat. Commun.">
        <title>Thousands of microbial genomes shed light on interconnected biogeochemical processes in an aquifer system.</title>
        <authorList>
            <person name="Anantharaman K."/>
            <person name="Brown C.T."/>
            <person name="Hug L.A."/>
            <person name="Sharon I."/>
            <person name="Castelle C.J."/>
            <person name="Probst A.J."/>
            <person name="Thomas B.C."/>
            <person name="Singh A."/>
            <person name="Wilkins M.J."/>
            <person name="Karaoz U."/>
            <person name="Brodie E.L."/>
            <person name="Williams K.H."/>
            <person name="Hubbard S.S."/>
            <person name="Banfield J.F."/>
        </authorList>
    </citation>
    <scope>NUCLEOTIDE SEQUENCE [LARGE SCALE GENOMIC DNA]</scope>
</reference>